<organism evidence="3 4">
    <name type="scientific">Epicoccum nigrum</name>
    <name type="common">Soil fungus</name>
    <name type="synonym">Epicoccum purpurascens</name>
    <dbReference type="NCBI Taxonomy" id="105696"/>
    <lineage>
        <taxon>Eukaryota</taxon>
        <taxon>Fungi</taxon>
        <taxon>Dikarya</taxon>
        <taxon>Ascomycota</taxon>
        <taxon>Pezizomycotina</taxon>
        <taxon>Dothideomycetes</taxon>
        <taxon>Pleosporomycetidae</taxon>
        <taxon>Pleosporales</taxon>
        <taxon>Pleosporineae</taxon>
        <taxon>Didymellaceae</taxon>
        <taxon>Epicoccum</taxon>
    </lineage>
</organism>
<evidence type="ECO:0000313" key="4">
    <source>
        <dbReference type="Proteomes" id="UP000193240"/>
    </source>
</evidence>
<feature type="domain" description="Zn(2)-C6 fungal-type" evidence="2">
    <location>
        <begin position="10"/>
        <end position="38"/>
    </location>
</feature>
<dbReference type="InterPro" id="IPR001138">
    <property type="entry name" value="Zn2Cys6_DnaBD"/>
</dbReference>
<dbReference type="Proteomes" id="UP000193240">
    <property type="component" value="Unassembled WGS sequence"/>
</dbReference>
<dbReference type="STRING" id="105696.A0A1Y2MAV0"/>
<dbReference type="GO" id="GO:0008270">
    <property type="term" value="F:zinc ion binding"/>
    <property type="evidence" value="ECO:0007669"/>
    <property type="project" value="InterPro"/>
</dbReference>
<keyword evidence="1" id="KW-0539">Nucleus</keyword>
<dbReference type="SUPFAM" id="SSF57701">
    <property type="entry name" value="Zn2/Cys6 DNA-binding domain"/>
    <property type="match status" value="1"/>
</dbReference>
<dbReference type="PANTHER" id="PTHR38791">
    <property type="entry name" value="ZN(II)2CYS6 TRANSCRIPTION FACTOR (EUROFUNG)-RELATED-RELATED"/>
    <property type="match status" value="1"/>
</dbReference>
<name>A0A1Y2MAV0_EPING</name>
<dbReference type="Pfam" id="PF00172">
    <property type="entry name" value="Zn_clus"/>
    <property type="match status" value="1"/>
</dbReference>
<dbReference type="InParanoid" id="A0A1Y2MAV0"/>
<dbReference type="Gene3D" id="4.10.240.10">
    <property type="entry name" value="Zn(2)-C6 fungal-type DNA-binding domain"/>
    <property type="match status" value="1"/>
</dbReference>
<keyword evidence="4" id="KW-1185">Reference proteome</keyword>
<dbReference type="OMA" id="SCGEYLE"/>
<dbReference type="InterPro" id="IPR053175">
    <property type="entry name" value="DHMBA_Reg_Transcription_Factor"/>
</dbReference>
<dbReference type="PROSITE" id="PS00463">
    <property type="entry name" value="ZN2_CY6_FUNGAL_1"/>
    <property type="match status" value="1"/>
</dbReference>
<dbReference type="CDD" id="cd00067">
    <property type="entry name" value="GAL4"/>
    <property type="match status" value="1"/>
</dbReference>
<evidence type="ECO:0000313" key="3">
    <source>
        <dbReference type="EMBL" id="OSS53246.1"/>
    </source>
</evidence>
<dbReference type="GO" id="GO:0000981">
    <property type="term" value="F:DNA-binding transcription factor activity, RNA polymerase II-specific"/>
    <property type="evidence" value="ECO:0007669"/>
    <property type="project" value="InterPro"/>
</dbReference>
<reference evidence="3 4" key="1">
    <citation type="journal article" date="2017" name="Genome Announc.">
        <title>Genome sequence of the saprophytic ascomycete Epicoccum nigrum ICMP 19927 strain isolated from New Zealand.</title>
        <authorList>
            <person name="Fokin M."/>
            <person name="Fleetwood D."/>
            <person name="Weir B.S."/>
            <person name="Villas-Boas S.G."/>
        </authorList>
    </citation>
    <scope>NUCLEOTIDE SEQUENCE [LARGE SCALE GENOMIC DNA]</scope>
    <source>
        <strain evidence="3 4">ICMP 19927</strain>
    </source>
</reference>
<proteinExistence type="predicted"/>
<dbReference type="PROSITE" id="PS50048">
    <property type="entry name" value="ZN2_CY6_FUNGAL_2"/>
    <property type="match status" value="1"/>
</dbReference>
<dbReference type="AlphaFoldDB" id="A0A1Y2MAV0"/>
<protein>
    <recommendedName>
        <fullName evidence="2">Zn(2)-C6 fungal-type domain-containing protein</fullName>
    </recommendedName>
</protein>
<dbReference type="Pfam" id="PF11951">
    <property type="entry name" value="Fungal_trans_2"/>
    <property type="match status" value="1"/>
</dbReference>
<dbReference type="InterPro" id="IPR021858">
    <property type="entry name" value="Fun_TF"/>
</dbReference>
<dbReference type="EMBL" id="KZ107839">
    <property type="protein sequence ID" value="OSS53246.1"/>
    <property type="molecule type" value="Genomic_DNA"/>
</dbReference>
<accession>A0A1Y2MAV0</accession>
<dbReference type="PANTHER" id="PTHR38791:SF11">
    <property type="entry name" value="ZN(II)2CYS6 TRANSCRIPTION FACTOR (EUROFUNG)"/>
    <property type="match status" value="1"/>
</dbReference>
<evidence type="ECO:0000259" key="2">
    <source>
        <dbReference type="PROSITE" id="PS50048"/>
    </source>
</evidence>
<sequence length="495" mass="56102">MGFAGKPSPACQPCRTARRKCDLKTPACSACMRITVLCFGYRTTQPVIIRDETFKVIQRARRDYRRLSAKDRTTDLAARLPERRTSCPLSKDVSLPLQATAIGYFFSIFSRSGTFAYLPEYAATLVEDSENMQAFCASALGSMALQYRNDGLSLAARHYYTSSLASVNRDLTSPNSMVLDSTLLRILILSAFEALDLHRSADPENWTIHIKGSCRLLVMRGKSQFQTRFGRELFHHASVNILVHSILLELAVPRDLGHLIEHATSCPGDMDSAGTYILALLWQMALLAPRVQTLAFQEVLEHVLPLERQASAFLSDLHKLAPFEKINIACRDNSYRKLHPICTYEGYMHLYDNQQIARLYNTARLMQLTLKEWKFTAASGPWPVNYHRQEWTSEKRIWLNKILDESSSLVSDVLASVPYSLDKLDPKDSTEARYLIWPLTRVASFNICPSPAKIFISDRLIAIADKFGLRHAQEVAIMLEQGDKAQDWMHVLYLS</sequence>
<dbReference type="SMART" id="SM00066">
    <property type="entry name" value="GAL4"/>
    <property type="match status" value="1"/>
</dbReference>
<dbReference type="InterPro" id="IPR036864">
    <property type="entry name" value="Zn2-C6_fun-type_DNA-bd_sf"/>
</dbReference>
<evidence type="ECO:0000256" key="1">
    <source>
        <dbReference type="ARBA" id="ARBA00023242"/>
    </source>
</evidence>
<gene>
    <name evidence="3" type="ORF">B5807_02962</name>
</gene>